<dbReference type="InterPro" id="IPR027417">
    <property type="entry name" value="P-loop_NTPase"/>
</dbReference>
<dbReference type="GO" id="GO:0016887">
    <property type="term" value="F:ATP hydrolysis activity"/>
    <property type="evidence" value="ECO:0007669"/>
    <property type="project" value="TreeGrafter"/>
</dbReference>
<dbReference type="InterPro" id="IPR025669">
    <property type="entry name" value="AAA_dom"/>
</dbReference>
<dbReference type="EMBL" id="GG730040">
    <property type="protein sequence ID" value="EEZ93225.1"/>
    <property type="molecule type" value="Genomic_DNA"/>
</dbReference>
<dbReference type="AlphaFoldDB" id="D2EEK7"/>
<accession>D2EEK7</accession>
<reference evidence="2 3" key="1">
    <citation type="journal article" date="2010" name="Proc. Natl. Acad. Sci. U.S.A.">
        <title>Enigmatic, ultrasmall, uncultivated Archaea.</title>
        <authorList>
            <person name="Baker B.J."/>
            <person name="Comolli L.R."/>
            <person name="Dick G.J."/>
            <person name="Hauser L.J."/>
            <person name="Hyatt D."/>
            <person name="Dill B.D."/>
            <person name="Land M.L."/>
            <person name="Verberkmoes N.C."/>
            <person name="Hettich R.L."/>
            <person name="Banfield J.F."/>
        </authorList>
    </citation>
    <scope>NUCLEOTIDE SEQUENCE [LARGE SCALE GENOMIC DNA]</scope>
</reference>
<dbReference type="GO" id="GO:0005524">
    <property type="term" value="F:ATP binding"/>
    <property type="evidence" value="ECO:0007669"/>
    <property type="project" value="TreeGrafter"/>
</dbReference>
<dbReference type="Gene3D" id="3.40.50.300">
    <property type="entry name" value="P-loop containing nucleotide triphosphate hydrolases"/>
    <property type="match status" value="1"/>
</dbReference>
<dbReference type="GO" id="GO:0051782">
    <property type="term" value="P:negative regulation of cell division"/>
    <property type="evidence" value="ECO:0007669"/>
    <property type="project" value="TreeGrafter"/>
</dbReference>
<evidence type="ECO:0000313" key="3">
    <source>
        <dbReference type="Proteomes" id="UP000009375"/>
    </source>
</evidence>
<sequence>MSAKIIVVMSPKGGVGKTTTSVNLATAISELNKSALLIDANLETPHVAIYYGFVGFKYSLEDVLNGRTEIENAIYMGDNPKFHILPSRVTRTEESRLPNKLININRYIEKIEDRYDFIIIDSRPSYEINFIKLIKNASSLIVSNPDITSIIEAKKLKEELENANINIIGLVINKVNNRIKDQMTEKETKDLMEIKNVWRIRDDKKVYNALKIGVPLVLSSPKSFAAKDITNLAKQLIKI</sequence>
<name>D2EEK7_PARA4</name>
<dbReference type="SUPFAM" id="SSF52540">
    <property type="entry name" value="P-loop containing nucleoside triphosphate hydrolases"/>
    <property type="match status" value="1"/>
</dbReference>
<dbReference type="PANTHER" id="PTHR43384:SF10">
    <property type="entry name" value="ATPASE INVOLVED IN CHROMOSOME PARTITIONING, PARA_MIND FAMILY"/>
    <property type="match status" value="1"/>
</dbReference>
<organism evidence="2 3">
    <name type="scientific">Candidatus Parvarchaeum acidiphilum ARMAN-4</name>
    <dbReference type="NCBI Taxonomy" id="662760"/>
    <lineage>
        <taxon>Archaea</taxon>
        <taxon>Candidatus Parvarchaeota</taxon>
        <taxon>Candidatus Parvarchaeum</taxon>
    </lineage>
</organism>
<dbReference type="GO" id="GO:0009898">
    <property type="term" value="C:cytoplasmic side of plasma membrane"/>
    <property type="evidence" value="ECO:0007669"/>
    <property type="project" value="TreeGrafter"/>
</dbReference>
<gene>
    <name evidence="2" type="ORF">BJBARM4_0152</name>
</gene>
<dbReference type="Pfam" id="PF13614">
    <property type="entry name" value="AAA_31"/>
    <property type="match status" value="1"/>
</dbReference>
<dbReference type="InterPro" id="IPR050625">
    <property type="entry name" value="ParA/MinD_ATPase"/>
</dbReference>
<feature type="domain" description="AAA" evidence="1">
    <location>
        <begin position="3"/>
        <end position="147"/>
    </location>
</feature>
<evidence type="ECO:0000259" key="1">
    <source>
        <dbReference type="Pfam" id="PF13614"/>
    </source>
</evidence>
<dbReference type="PANTHER" id="PTHR43384">
    <property type="entry name" value="SEPTUM SITE-DETERMINING PROTEIN MIND HOMOLOG, CHLOROPLASTIC-RELATED"/>
    <property type="match status" value="1"/>
</dbReference>
<dbReference type="Proteomes" id="UP000009375">
    <property type="component" value="Unassembled WGS sequence"/>
</dbReference>
<protein>
    <submittedName>
        <fullName evidence="2">Cobyrinic acid ac-diamide synthase</fullName>
    </submittedName>
</protein>
<dbReference type="GO" id="GO:0005829">
    <property type="term" value="C:cytosol"/>
    <property type="evidence" value="ECO:0007669"/>
    <property type="project" value="TreeGrafter"/>
</dbReference>
<proteinExistence type="predicted"/>
<evidence type="ECO:0000313" key="2">
    <source>
        <dbReference type="EMBL" id="EEZ93225.1"/>
    </source>
</evidence>